<evidence type="ECO:0000313" key="2">
    <source>
        <dbReference type="EMBL" id="MDR7164822.1"/>
    </source>
</evidence>
<evidence type="ECO:0000256" key="1">
    <source>
        <dbReference type="SAM" id="MobiDB-lite"/>
    </source>
</evidence>
<sequence length="41" mass="4810">MNWAEQVERAASDPERIERRKSIQPAMTVPRNRPTNETKES</sequence>
<feature type="compositionally biased region" description="Basic and acidic residues" evidence="1">
    <location>
        <begin position="1"/>
        <end position="21"/>
    </location>
</feature>
<name>A0AAW8NFD6_PSEOX</name>
<accession>A0AAW8NFD6</accession>
<protein>
    <submittedName>
        <fullName evidence="2">Uncharacterized protein</fullName>
    </submittedName>
</protein>
<dbReference type="EMBL" id="JAVDWN010000010">
    <property type="protein sequence ID" value="MDR7164822.1"/>
    <property type="molecule type" value="Genomic_DNA"/>
</dbReference>
<dbReference type="Proteomes" id="UP001262032">
    <property type="component" value="Unassembled WGS sequence"/>
</dbReference>
<dbReference type="AlphaFoldDB" id="A0AAW8NFD6"/>
<reference evidence="2" key="1">
    <citation type="submission" date="2023-07" db="EMBL/GenBank/DDBJ databases">
        <title>Sorghum-associated microbial communities from plants grown in Nebraska, USA.</title>
        <authorList>
            <person name="Schachtman D."/>
        </authorList>
    </citation>
    <scope>NUCLEOTIDE SEQUENCE</scope>
    <source>
        <strain evidence="2">BE261</strain>
    </source>
</reference>
<feature type="region of interest" description="Disordered" evidence="1">
    <location>
        <begin position="1"/>
        <end position="41"/>
    </location>
</feature>
<evidence type="ECO:0000313" key="3">
    <source>
        <dbReference type="Proteomes" id="UP001262032"/>
    </source>
</evidence>
<proteinExistence type="predicted"/>
<comment type="caution">
    <text evidence="2">The sequence shown here is derived from an EMBL/GenBank/DDBJ whole genome shotgun (WGS) entry which is preliminary data.</text>
</comment>
<organism evidence="2 3">
    <name type="scientific">Pseudarthrobacter oxydans</name>
    <name type="common">Arthrobacter oxydans</name>
    <dbReference type="NCBI Taxonomy" id="1671"/>
    <lineage>
        <taxon>Bacteria</taxon>
        <taxon>Bacillati</taxon>
        <taxon>Actinomycetota</taxon>
        <taxon>Actinomycetes</taxon>
        <taxon>Micrococcales</taxon>
        <taxon>Micrococcaceae</taxon>
        <taxon>Pseudarthrobacter</taxon>
    </lineage>
</organism>
<gene>
    <name evidence="2" type="ORF">J2X12_002860</name>
</gene>